<comment type="caution">
    <text evidence="1">The sequence shown here is derived from an EMBL/GenBank/DDBJ whole genome shotgun (WGS) entry which is preliminary data.</text>
</comment>
<keyword evidence="2" id="KW-1185">Reference proteome</keyword>
<gene>
    <name evidence="1" type="ORF">LtaPh_1003300</name>
</gene>
<reference evidence="1" key="1">
    <citation type="submission" date="2019-11" db="EMBL/GenBank/DDBJ databases">
        <title>Leishmania tarentolae CDS.</title>
        <authorList>
            <person name="Goto Y."/>
            <person name="Yamagishi J."/>
        </authorList>
    </citation>
    <scope>NUCLEOTIDE SEQUENCE [LARGE SCALE GENOMIC DNA]</scope>
    <source>
        <strain evidence="1">Parrot Tar II</strain>
    </source>
</reference>
<dbReference type="Proteomes" id="UP000419144">
    <property type="component" value="Unassembled WGS sequence"/>
</dbReference>
<protein>
    <submittedName>
        <fullName evidence="1">Pteridine transporter ft4, putative</fullName>
    </submittedName>
</protein>
<name>A0A640K9Y8_LEITA</name>
<evidence type="ECO:0000313" key="1">
    <source>
        <dbReference type="EMBL" id="GET86450.1"/>
    </source>
</evidence>
<organism evidence="1 2">
    <name type="scientific">Leishmania tarentolae</name>
    <name type="common">Sauroleishmania tarentolae</name>
    <dbReference type="NCBI Taxonomy" id="5689"/>
    <lineage>
        <taxon>Eukaryota</taxon>
        <taxon>Discoba</taxon>
        <taxon>Euglenozoa</taxon>
        <taxon>Kinetoplastea</taxon>
        <taxon>Metakinetoplastina</taxon>
        <taxon>Trypanosomatida</taxon>
        <taxon>Trypanosomatidae</taxon>
        <taxon>Leishmaniinae</taxon>
        <taxon>Leishmania</taxon>
        <taxon>lizard Leishmania</taxon>
    </lineage>
</organism>
<sequence>MCPCMRVVARAGRTVGVYGPRPSTSIYLAYFFFRGVTARLTGFSRPPMLKKYYALSSTRHQRLTAI</sequence>
<proteinExistence type="predicted"/>
<accession>A0A640K9Y8</accession>
<dbReference type="AlphaFoldDB" id="A0A640K9Y8"/>
<evidence type="ECO:0000313" key="2">
    <source>
        <dbReference type="Proteomes" id="UP000419144"/>
    </source>
</evidence>
<dbReference type="VEuPathDB" id="TriTrypDB:LtaPh_1003300"/>
<dbReference type="EMBL" id="BLBS01000011">
    <property type="protein sequence ID" value="GET86450.1"/>
    <property type="molecule type" value="Genomic_DNA"/>
</dbReference>